<dbReference type="GO" id="GO:0016491">
    <property type="term" value="F:oxidoreductase activity"/>
    <property type="evidence" value="ECO:0007669"/>
    <property type="project" value="UniProtKB-KW"/>
</dbReference>
<organism evidence="4 5">
    <name type="scientific">Acinetobacter amyesii</name>
    <dbReference type="NCBI Taxonomy" id="2942470"/>
    <lineage>
        <taxon>Bacteria</taxon>
        <taxon>Pseudomonadati</taxon>
        <taxon>Pseudomonadota</taxon>
        <taxon>Gammaproteobacteria</taxon>
        <taxon>Moraxellales</taxon>
        <taxon>Moraxellaceae</taxon>
        <taxon>Acinetobacter</taxon>
    </lineage>
</organism>
<dbReference type="InterPro" id="IPR050097">
    <property type="entry name" value="Ferredoxin-NADP_redctase_2"/>
</dbReference>
<dbReference type="PRINTS" id="PR00368">
    <property type="entry name" value="FADPNR"/>
</dbReference>
<evidence type="ECO:0000256" key="2">
    <source>
        <dbReference type="ARBA" id="ARBA00023002"/>
    </source>
</evidence>
<keyword evidence="2" id="KW-0560">Oxidoreductase</keyword>
<evidence type="ECO:0000256" key="1">
    <source>
        <dbReference type="ARBA" id="ARBA00022630"/>
    </source>
</evidence>
<protein>
    <submittedName>
        <fullName evidence="4">Thioredoxin reductase</fullName>
    </submittedName>
</protein>
<dbReference type="InterPro" id="IPR023753">
    <property type="entry name" value="FAD/NAD-binding_dom"/>
</dbReference>
<evidence type="ECO:0000313" key="5">
    <source>
        <dbReference type="Proteomes" id="UP000191160"/>
    </source>
</evidence>
<sequence length="297" mass="32575">MNMNYEVVIIGGSYAGLSAALPLARARRRILIIDAGQRRNRFAEHSHNFLTQDGRSPSAIAAEAKVQLEKYSTISWLAETVTDVKALDGKYLIVAGNQHIQAEKMIIATGVRDELPQVNGLAERWGQSIYHCPYCDGYELNLGEIGMLVSGMHSLHMALMLPDWGNTTLFLNDAIAVDQLDDELLAKLSKRQIQIETRKIDHIEGHCDVVMADGERIQLDGLFVSTVTRLQSNWIQQLGLEIDCNEYGEAIKTSPAKETNVKGIYACGDVTRSGGSVALSVGDGAMTGIVAHKSFIF</sequence>
<dbReference type="PRINTS" id="PR00469">
    <property type="entry name" value="PNDRDTASEII"/>
</dbReference>
<accession>A0A1T1GTK0</accession>
<dbReference type="Pfam" id="PF07992">
    <property type="entry name" value="Pyr_redox_2"/>
    <property type="match status" value="1"/>
</dbReference>
<evidence type="ECO:0000313" key="4">
    <source>
        <dbReference type="EMBL" id="OOV80923.1"/>
    </source>
</evidence>
<evidence type="ECO:0000259" key="3">
    <source>
        <dbReference type="Pfam" id="PF07992"/>
    </source>
</evidence>
<dbReference type="Gene3D" id="3.50.50.60">
    <property type="entry name" value="FAD/NAD(P)-binding domain"/>
    <property type="match status" value="2"/>
</dbReference>
<feature type="domain" description="FAD/NAD(P)-binding" evidence="3">
    <location>
        <begin position="5"/>
        <end position="277"/>
    </location>
</feature>
<dbReference type="Proteomes" id="UP000191160">
    <property type="component" value="Unassembled WGS sequence"/>
</dbReference>
<comment type="caution">
    <text evidence="4">The sequence shown here is derived from an EMBL/GenBank/DDBJ whole genome shotgun (WGS) entry which is preliminary data.</text>
</comment>
<gene>
    <name evidence="4" type="ORF">B1202_12385</name>
</gene>
<keyword evidence="5" id="KW-1185">Reference proteome</keyword>
<keyword evidence="1" id="KW-0285">Flavoprotein</keyword>
<dbReference type="PANTHER" id="PTHR48105">
    <property type="entry name" value="THIOREDOXIN REDUCTASE 1-RELATED-RELATED"/>
    <property type="match status" value="1"/>
</dbReference>
<dbReference type="EMBL" id="MVKX01000008">
    <property type="protein sequence ID" value="OOV80923.1"/>
    <property type="molecule type" value="Genomic_DNA"/>
</dbReference>
<dbReference type="AlphaFoldDB" id="A0A1T1GTK0"/>
<proteinExistence type="predicted"/>
<dbReference type="SUPFAM" id="SSF51905">
    <property type="entry name" value="FAD/NAD(P)-binding domain"/>
    <property type="match status" value="1"/>
</dbReference>
<dbReference type="InterPro" id="IPR036188">
    <property type="entry name" value="FAD/NAD-bd_sf"/>
</dbReference>
<reference evidence="4 5" key="1">
    <citation type="submission" date="2017-02" db="EMBL/GenBank/DDBJ databases">
        <title>Acinetobacter sp. ANC 4945, whole genome shotgun sequencing project.</title>
        <authorList>
            <person name="Radolfova-Krizova L."/>
            <person name="Al Atrouni A."/>
            <person name="Nemec A."/>
        </authorList>
    </citation>
    <scope>NUCLEOTIDE SEQUENCE [LARGE SCALE GENOMIC DNA]</scope>
    <source>
        <strain evidence="4 5">ANC 4945</strain>
    </source>
</reference>
<name>A0A1T1GTK0_9GAMM</name>